<reference evidence="2" key="1">
    <citation type="submission" date="2022-11" db="UniProtKB">
        <authorList>
            <consortium name="WormBaseParasite"/>
        </authorList>
    </citation>
    <scope>IDENTIFICATION</scope>
</reference>
<name>A0A915JH82_ROMCU</name>
<evidence type="ECO:0000313" key="2">
    <source>
        <dbReference type="WBParaSite" id="nRc.2.0.1.t25476-RA"/>
    </source>
</evidence>
<dbReference type="AlphaFoldDB" id="A0A915JH82"/>
<accession>A0A915JH82</accession>
<keyword evidence="1" id="KW-1185">Reference proteome</keyword>
<evidence type="ECO:0000313" key="1">
    <source>
        <dbReference type="Proteomes" id="UP000887565"/>
    </source>
</evidence>
<dbReference type="WBParaSite" id="nRc.2.0.1.t25476-RA">
    <property type="protein sequence ID" value="nRc.2.0.1.t25476-RA"/>
    <property type="gene ID" value="nRc.2.0.1.g25476"/>
</dbReference>
<organism evidence="1 2">
    <name type="scientific">Romanomermis culicivorax</name>
    <name type="common">Nematode worm</name>
    <dbReference type="NCBI Taxonomy" id="13658"/>
    <lineage>
        <taxon>Eukaryota</taxon>
        <taxon>Metazoa</taxon>
        <taxon>Ecdysozoa</taxon>
        <taxon>Nematoda</taxon>
        <taxon>Enoplea</taxon>
        <taxon>Dorylaimia</taxon>
        <taxon>Mermithida</taxon>
        <taxon>Mermithoidea</taxon>
        <taxon>Mermithidae</taxon>
        <taxon>Romanomermis</taxon>
    </lineage>
</organism>
<protein>
    <submittedName>
        <fullName evidence="2">Uncharacterized protein</fullName>
    </submittedName>
</protein>
<dbReference type="Proteomes" id="UP000887565">
    <property type="component" value="Unplaced"/>
</dbReference>
<proteinExistence type="predicted"/>
<sequence>MKDYEVKMLEFTKPAGDLAAKGGCLVVVLISQRNIKFFRKLSQSFDFQKLDFLPKVTPPDVGTQKL</sequence>